<dbReference type="HOGENOM" id="CLU_1321494_0_0_1"/>
<organism evidence="1">
    <name type="scientific">Rhizophagus irregularis (strain DAOM 181602 / DAOM 197198 / MUCL 43194)</name>
    <name type="common">Arbuscular mycorrhizal fungus</name>
    <name type="synonym">Glomus intraradices</name>
    <dbReference type="NCBI Taxonomy" id="747089"/>
    <lineage>
        <taxon>Eukaryota</taxon>
        <taxon>Fungi</taxon>
        <taxon>Fungi incertae sedis</taxon>
        <taxon>Mucoromycota</taxon>
        <taxon>Glomeromycotina</taxon>
        <taxon>Glomeromycetes</taxon>
        <taxon>Glomerales</taxon>
        <taxon>Glomeraceae</taxon>
        <taxon>Rhizophagus</taxon>
    </lineage>
</organism>
<proteinExistence type="predicted"/>
<name>U9TU00_RHIID</name>
<dbReference type="AlphaFoldDB" id="U9TU00"/>
<accession>U9TU00</accession>
<dbReference type="VEuPathDB" id="FungiDB:RhiirFUN_016133"/>
<evidence type="ECO:0000313" key="1">
    <source>
        <dbReference type="EMBL" id="ESA11565.1"/>
    </source>
</evidence>
<dbReference type="EMBL" id="KI285859">
    <property type="protein sequence ID" value="ESA11565.1"/>
    <property type="molecule type" value="Genomic_DNA"/>
</dbReference>
<protein>
    <submittedName>
        <fullName evidence="1">Uncharacterized protein</fullName>
    </submittedName>
</protein>
<reference evidence="1" key="1">
    <citation type="submission" date="2013-07" db="EMBL/GenBank/DDBJ databases">
        <title>The genome of an arbuscular mycorrhizal fungus provides insights into the evolution of the oldest plant symbiosis.</title>
        <authorList>
            <consortium name="DOE Joint Genome Institute"/>
            <person name="Tisserant E."/>
            <person name="Malbreil M."/>
            <person name="Kuo A."/>
            <person name="Kohler A."/>
            <person name="Symeonidi A."/>
            <person name="Balestrini R."/>
            <person name="Charron P."/>
            <person name="Duensing N."/>
            <person name="Frei-dit-Frey N."/>
            <person name="Gianinazzi-Pearson V."/>
            <person name="Gilbert B."/>
            <person name="Handa Y."/>
            <person name="Hijri M."/>
            <person name="Kaul R."/>
            <person name="Kawaguchi M."/>
            <person name="Krajinski F."/>
            <person name="Lammers P."/>
            <person name="Lapierre D."/>
            <person name="Masclaux F.G."/>
            <person name="Murat C."/>
            <person name="Morin E."/>
            <person name="Ndikumana S."/>
            <person name="Pagni M."/>
            <person name="Petitpierre D."/>
            <person name="Requena N."/>
            <person name="Rosikiewicz P."/>
            <person name="Riley R."/>
            <person name="Saito K."/>
            <person name="San Clemente H."/>
            <person name="Shapiro H."/>
            <person name="van Tuinen D."/>
            <person name="Becard G."/>
            <person name="Bonfante P."/>
            <person name="Paszkowski U."/>
            <person name="Shachar-Hill Y."/>
            <person name="Young J.P."/>
            <person name="Sanders I.R."/>
            <person name="Henrissat B."/>
            <person name="Rensing S.A."/>
            <person name="Grigoriev I.V."/>
            <person name="Corradi N."/>
            <person name="Roux C."/>
            <person name="Martin F."/>
        </authorList>
    </citation>
    <scope>NUCLEOTIDE SEQUENCE</scope>
    <source>
        <strain evidence="1">DAOM 197198</strain>
    </source>
</reference>
<gene>
    <name evidence="1" type="ORF">GLOINDRAFT_96751</name>
</gene>
<sequence length="208" mass="23537">MSRIIWFKYGNTQATSLKFQRDIPILEPDAIIDYSFGSTAKTPPLVSVQPDHRSKKNPSSPASQLWQRFEHFVASFRSLKSRSVNDKEMITMSTIHASADLNGDLEYANHHEDTNSEHYIGGNRYIQCVNNLKFPKNSGLVDSSNWLKFFGPYAGRAFAYADVGPLNINTADKRDLAIGINEQILSKVRESSKTLMMHTLRQGYQCLC</sequence>